<evidence type="ECO:0000259" key="7">
    <source>
        <dbReference type="PROSITE" id="PS50048"/>
    </source>
</evidence>
<dbReference type="Gene3D" id="4.10.240.10">
    <property type="entry name" value="Zn(2)-C6 fungal-type DNA-binding domain"/>
    <property type="match status" value="1"/>
</dbReference>
<feature type="domain" description="Zn(2)-C6 fungal-type" evidence="7">
    <location>
        <begin position="55"/>
        <end position="85"/>
    </location>
</feature>
<dbReference type="CDD" id="cd00067">
    <property type="entry name" value="GAL4"/>
    <property type="match status" value="1"/>
</dbReference>
<feature type="compositionally biased region" description="Gly residues" evidence="6">
    <location>
        <begin position="35"/>
        <end position="44"/>
    </location>
</feature>
<sequence length="832" mass="93017">MSSNSNIPREDFFNDPPQQTTNLRPNSSLRDTGNMAGGFDGNGGDSTIPKPKRIACIICRKRKLKCDGSKPSCSTCTRLGHDCAYDPVRRKSGPKRGYVKALEERLKQVENMLKSQEPTTTTTSPSTSNASGAGLRTAPTPNLNVPSPNIGVDGERWRYNNDAQPTLNDMGFSATIGMGMGLDDFPSTWEMIGLGIEEPLPLQEVIDELHEIYFDNIHPSLPMIHKYRYLAAMNLAPNQRPPVSLRYAMWTLAASSSEKYMNLKDHFYQRARKYMEMDTLKGFGESIISVSHAQVHILLASYEFRMMHFPRAWMSTGAAIRLCQMMGLHRLDKPGLEVKKCLPPPRDWTEREERRRTFWMAFCEDRYASVGTGWPMTIDEKDITSDLPSSEVAFNLSKPERTQTLTDSMSPQGASKLSPFAGVVLMASLFGRNLLHLHRSDPDYRDNDLNGEFWRRHRHMDNILLNTSLSLPFHLRLPHGMANPNSVFLNMNIHASTICLHQAAIFKAQNNRLPDTVAAESKIRAISAANEITSIMQMISHMDLSTMNPFISFCLYVAARVFVKHLDDTPKDSPVSDSLRFLLKAMNALKKKNPLTESFLVQLDVDLEAMGLRNNKKFKDGPWNETLETSRSISADTEQGIRRTSTSPRDDPFPRSFDAEQRGWPRLNERSQARDLRQGVPVSQSKEPNSNTYSHDGTNTGTRTGLSSNTGNTSNNPKLKSTSGVRPSNIQHGQTTTNTGSYETRPAPDADREVRLMDAFFSTPPGYNNIPAGSDISSSAYSMPETPGRTYTTPDPWPQQTTTGLTPVGEGVFRHMMGLGPIDPMDIWEGGH</sequence>
<protein>
    <recommendedName>
        <fullName evidence="7">Zn(2)-C6 fungal-type domain-containing protein</fullName>
    </recommendedName>
</protein>
<evidence type="ECO:0000313" key="9">
    <source>
        <dbReference type="Proteomes" id="UP000297527"/>
    </source>
</evidence>
<dbReference type="OrthoDB" id="5600212at2759"/>
<feature type="compositionally biased region" description="Low complexity" evidence="6">
    <location>
        <begin position="697"/>
        <end position="716"/>
    </location>
</feature>
<dbReference type="GO" id="GO:0000981">
    <property type="term" value="F:DNA-binding transcription factor activity, RNA polymerase II-specific"/>
    <property type="evidence" value="ECO:0007669"/>
    <property type="project" value="InterPro"/>
</dbReference>
<keyword evidence="9" id="KW-1185">Reference proteome</keyword>
<organism evidence="8 9">
    <name type="scientific">Botryotinia convoluta</name>
    <dbReference type="NCBI Taxonomy" id="54673"/>
    <lineage>
        <taxon>Eukaryota</taxon>
        <taxon>Fungi</taxon>
        <taxon>Dikarya</taxon>
        <taxon>Ascomycota</taxon>
        <taxon>Pezizomycotina</taxon>
        <taxon>Leotiomycetes</taxon>
        <taxon>Helotiales</taxon>
        <taxon>Sclerotiniaceae</taxon>
        <taxon>Botryotinia</taxon>
    </lineage>
</organism>
<evidence type="ECO:0000256" key="1">
    <source>
        <dbReference type="ARBA" id="ARBA00004123"/>
    </source>
</evidence>
<feature type="compositionally biased region" description="Basic and acidic residues" evidence="6">
    <location>
        <begin position="648"/>
        <end position="677"/>
    </location>
</feature>
<dbReference type="CDD" id="cd12148">
    <property type="entry name" value="fungal_TF_MHR"/>
    <property type="match status" value="1"/>
</dbReference>
<evidence type="ECO:0000256" key="3">
    <source>
        <dbReference type="ARBA" id="ARBA00023015"/>
    </source>
</evidence>
<dbReference type="InterPro" id="IPR007219">
    <property type="entry name" value="XnlR_reg_dom"/>
</dbReference>
<accession>A0A4Z1HJY1</accession>
<dbReference type="SMART" id="SM00906">
    <property type="entry name" value="Fungal_trans"/>
    <property type="match status" value="1"/>
</dbReference>
<reference evidence="8 9" key="1">
    <citation type="submission" date="2017-12" db="EMBL/GenBank/DDBJ databases">
        <title>Comparative genomics of Botrytis spp.</title>
        <authorList>
            <person name="Valero-Jimenez C.A."/>
            <person name="Tapia P."/>
            <person name="Veloso J."/>
            <person name="Silva-Moreno E."/>
            <person name="Staats M."/>
            <person name="Valdes J.H."/>
            <person name="Van Kan J.A.L."/>
        </authorList>
    </citation>
    <scope>NUCLEOTIDE SEQUENCE [LARGE SCALE GENOMIC DNA]</scope>
    <source>
        <strain evidence="8 9">MUCL11595</strain>
    </source>
</reference>
<dbReference type="PANTHER" id="PTHR47338">
    <property type="entry name" value="ZN(II)2CYS6 TRANSCRIPTION FACTOR (EUROFUNG)-RELATED"/>
    <property type="match status" value="1"/>
</dbReference>
<dbReference type="GO" id="GO:0003677">
    <property type="term" value="F:DNA binding"/>
    <property type="evidence" value="ECO:0007669"/>
    <property type="project" value="InterPro"/>
</dbReference>
<dbReference type="GO" id="GO:0006351">
    <property type="term" value="P:DNA-templated transcription"/>
    <property type="evidence" value="ECO:0007669"/>
    <property type="project" value="InterPro"/>
</dbReference>
<feature type="region of interest" description="Disordered" evidence="6">
    <location>
        <begin position="615"/>
        <end position="746"/>
    </location>
</feature>
<dbReference type="Pfam" id="PF00172">
    <property type="entry name" value="Zn_clus"/>
    <property type="match status" value="1"/>
</dbReference>
<evidence type="ECO:0000313" key="8">
    <source>
        <dbReference type="EMBL" id="TGO49338.1"/>
    </source>
</evidence>
<dbReference type="PROSITE" id="PS00463">
    <property type="entry name" value="ZN2_CY6_FUNGAL_1"/>
    <property type="match status" value="1"/>
</dbReference>
<gene>
    <name evidence="8" type="ORF">BCON_0213g00150</name>
</gene>
<dbReference type="InterPro" id="IPR050815">
    <property type="entry name" value="TF_fung"/>
</dbReference>
<proteinExistence type="predicted"/>
<comment type="caution">
    <text evidence="8">The sequence shown here is derived from an EMBL/GenBank/DDBJ whole genome shotgun (WGS) entry which is preliminary data.</text>
</comment>
<feature type="compositionally biased region" description="Polar residues" evidence="6">
    <location>
        <begin position="16"/>
        <end position="31"/>
    </location>
</feature>
<keyword evidence="3" id="KW-0805">Transcription regulation</keyword>
<dbReference type="GO" id="GO:0005634">
    <property type="term" value="C:nucleus"/>
    <property type="evidence" value="ECO:0007669"/>
    <property type="project" value="UniProtKB-SubCell"/>
</dbReference>
<feature type="region of interest" description="Disordered" evidence="6">
    <location>
        <begin position="1"/>
        <end position="46"/>
    </location>
</feature>
<evidence type="ECO:0000256" key="6">
    <source>
        <dbReference type="SAM" id="MobiDB-lite"/>
    </source>
</evidence>
<feature type="region of interest" description="Disordered" evidence="6">
    <location>
        <begin position="113"/>
        <end position="150"/>
    </location>
</feature>
<name>A0A4Z1HJY1_9HELO</name>
<feature type="compositionally biased region" description="Polar residues" evidence="6">
    <location>
        <begin position="717"/>
        <end position="742"/>
    </location>
</feature>
<dbReference type="GO" id="GO:0008270">
    <property type="term" value="F:zinc ion binding"/>
    <property type="evidence" value="ECO:0007669"/>
    <property type="project" value="InterPro"/>
</dbReference>
<feature type="compositionally biased region" description="Low complexity" evidence="6">
    <location>
        <begin position="118"/>
        <end position="128"/>
    </location>
</feature>
<dbReference type="SUPFAM" id="SSF57701">
    <property type="entry name" value="Zn2/Cys6 DNA-binding domain"/>
    <property type="match status" value="1"/>
</dbReference>
<dbReference type="Proteomes" id="UP000297527">
    <property type="component" value="Unassembled WGS sequence"/>
</dbReference>
<evidence type="ECO:0000256" key="2">
    <source>
        <dbReference type="ARBA" id="ARBA00022723"/>
    </source>
</evidence>
<evidence type="ECO:0000256" key="4">
    <source>
        <dbReference type="ARBA" id="ARBA00023163"/>
    </source>
</evidence>
<dbReference type="AlphaFoldDB" id="A0A4Z1HJY1"/>
<dbReference type="SMART" id="SM00066">
    <property type="entry name" value="GAL4"/>
    <property type="match status" value="1"/>
</dbReference>
<comment type="subcellular location">
    <subcellularLocation>
        <location evidence="1">Nucleus</location>
    </subcellularLocation>
</comment>
<dbReference type="PROSITE" id="PS50048">
    <property type="entry name" value="ZN2_CY6_FUNGAL_2"/>
    <property type="match status" value="1"/>
</dbReference>
<dbReference type="EMBL" id="PQXN01000212">
    <property type="protein sequence ID" value="TGO49338.1"/>
    <property type="molecule type" value="Genomic_DNA"/>
</dbReference>
<evidence type="ECO:0000256" key="5">
    <source>
        <dbReference type="ARBA" id="ARBA00023242"/>
    </source>
</evidence>
<feature type="compositionally biased region" description="Polar residues" evidence="6">
    <location>
        <begin position="626"/>
        <end position="647"/>
    </location>
</feature>
<keyword evidence="4" id="KW-0804">Transcription</keyword>
<dbReference type="Pfam" id="PF04082">
    <property type="entry name" value="Fungal_trans"/>
    <property type="match status" value="1"/>
</dbReference>
<feature type="compositionally biased region" description="Polar residues" evidence="6">
    <location>
        <begin position="681"/>
        <end position="696"/>
    </location>
</feature>
<dbReference type="PANTHER" id="PTHR47338:SF10">
    <property type="entry name" value="TRANSCRIPTION FACTOR DOMAIN-CONTAINING PROTEIN-RELATED"/>
    <property type="match status" value="1"/>
</dbReference>
<keyword evidence="2" id="KW-0479">Metal-binding</keyword>
<dbReference type="InterPro" id="IPR001138">
    <property type="entry name" value="Zn2Cys6_DnaBD"/>
</dbReference>
<dbReference type="InterPro" id="IPR036864">
    <property type="entry name" value="Zn2-C6_fun-type_DNA-bd_sf"/>
</dbReference>
<keyword evidence="5" id="KW-0539">Nucleus</keyword>